<dbReference type="Proteomes" id="UP000601435">
    <property type="component" value="Unassembled WGS sequence"/>
</dbReference>
<dbReference type="InterPro" id="IPR011989">
    <property type="entry name" value="ARM-like"/>
</dbReference>
<dbReference type="InterPro" id="IPR016024">
    <property type="entry name" value="ARM-type_fold"/>
</dbReference>
<dbReference type="AlphaFoldDB" id="A0A812QJE9"/>
<dbReference type="PROSITE" id="PS50176">
    <property type="entry name" value="ARM_REPEAT"/>
    <property type="match status" value="3"/>
</dbReference>
<reference evidence="2" key="1">
    <citation type="submission" date="2021-02" db="EMBL/GenBank/DDBJ databases">
        <authorList>
            <person name="Dougan E. K."/>
            <person name="Rhodes N."/>
            <person name="Thang M."/>
            <person name="Chan C."/>
        </authorList>
    </citation>
    <scope>NUCLEOTIDE SEQUENCE</scope>
</reference>
<feature type="repeat" description="ARM" evidence="1">
    <location>
        <begin position="48"/>
        <end position="90"/>
    </location>
</feature>
<evidence type="ECO:0000313" key="2">
    <source>
        <dbReference type="EMBL" id="CAE7384264.1"/>
    </source>
</evidence>
<accession>A0A812QJE9</accession>
<dbReference type="Gene3D" id="1.25.10.10">
    <property type="entry name" value="Leucine-rich Repeat Variant"/>
    <property type="match status" value="2"/>
</dbReference>
<feature type="repeat" description="ARM" evidence="1">
    <location>
        <begin position="129"/>
        <end position="171"/>
    </location>
</feature>
<organism evidence="2 3">
    <name type="scientific">Symbiodinium necroappetens</name>
    <dbReference type="NCBI Taxonomy" id="1628268"/>
    <lineage>
        <taxon>Eukaryota</taxon>
        <taxon>Sar</taxon>
        <taxon>Alveolata</taxon>
        <taxon>Dinophyceae</taxon>
        <taxon>Suessiales</taxon>
        <taxon>Symbiodiniaceae</taxon>
        <taxon>Symbiodinium</taxon>
    </lineage>
</organism>
<gene>
    <name evidence="2" type="primary">PUB4</name>
    <name evidence="2" type="ORF">SNEC2469_LOCUS10406</name>
</gene>
<protein>
    <submittedName>
        <fullName evidence="2">PUB4 protein</fullName>
    </submittedName>
</protein>
<dbReference type="SMART" id="SM00185">
    <property type="entry name" value="ARM"/>
    <property type="match status" value="5"/>
</dbReference>
<dbReference type="InterPro" id="IPR000225">
    <property type="entry name" value="Armadillo"/>
</dbReference>
<dbReference type="PANTHER" id="PTHR23315:SF7">
    <property type="entry name" value="U-BOX DOMAIN-CONTAINING PROTEIN 4"/>
    <property type="match status" value="1"/>
</dbReference>
<comment type="caution">
    <text evidence="2">The sequence shown here is derived from an EMBL/GenBank/DDBJ whole genome shotgun (WGS) entry which is preliminary data.</text>
</comment>
<dbReference type="SUPFAM" id="SSF48371">
    <property type="entry name" value="ARM repeat"/>
    <property type="match status" value="1"/>
</dbReference>
<feature type="repeat" description="ARM" evidence="1">
    <location>
        <begin position="171"/>
        <end position="213"/>
    </location>
</feature>
<evidence type="ECO:0000313" key="3">
    <source>
        <dbReference type="Proteomes" id="UP000601435"/>
    </source>
</evidence>
<dbReference type="Pfam" id="PF00514">
    <property type="entry name" value="Arm"/>
    <property type="match status" value="3"/>
</dbReference>
<dbReference type="PANTHER" id="PTHR23315">
    <property type="entry name" value="U BOX DOMAIN-CONTAINING"/>
    <property type="match status" value="1"/>
</dbReference>
<evidence type="ECO:0000256" key="1">
    <source>
        <dbReference type="PROSITE-ProRule" id="PRU00259"/>
    </source>
</evidence>
<name>A0A812QJE9_9DINO</name>
<dbReference type="OrthoDB" id="7537227at2759"/>
<proteinExistence type="predicted"/>
<dbReference type="EMBL" id="CAJNJA010016600">
    <property type="protein sequence ID" value="CAE7384264.1"/>
    <property type="molecule type" value="Genomic_DNA"/>
</dbReference>
<keyword evidence="3" id="KW-1185">Reference proteome</keyword>
<sequence>MSAAIQAELERCVRELHSTDPSVQAEAAKAIQVLTTSYGHEDAVVRSGALPRLIELMERGTVGVQERAAAVVANLAVVAETARAAAQAVVPLVQLLSRGRLAKEIAAEALANLAANPGEDQRGTITAAGALGPLVDLVKGSSRLAQENAASALQNLAADHPENARLITEAGAIGPLVELLRLGTPLAQERAAGALLNLAVDPDSETAMVRAAAVRPLLKLLTRFPPRPRAQQRAAMLLSCLARQHTLEILKHGNAIKPLVELLNCGNSAVEESAADVLFVLTLHPRGWSEAKGFGMLGRAHESQSPKVRLLVDPMYRKGPGPGKTSELVALGLGSHAAASLYI</sequence>